<keyword evidence="5 7" id="KW-1133">Transmembrane helix</keyword>
<dbReference type="PANTHER" id="PTHR42751:SF1">
    <property type="entry name" value="CATION_PROTON ANTIPORTER YBAL-RELATED"/>
    <property type="match status" value="1"/>
</dbReference>
<comment type="subcellular location">
    <subcellularLocation>
        <location evidence="1">Membrane</location>
        <topology evidence="1">Multi-pass membrane protein</topology>
    </subcellularLocation>
</comment>
<evidence type="ECO:0000256" key="3">
    <source>
        <dbReference type="ARBA" id="ARBA00022448"/>
    </source>
</evidence>
<dbReference type="Proteomes" id="UP001201449">
    <property type="component" value="Unassembled WGS sequence"/>
</dbReference>
<feature type="transmembrane region" description="Helical" evidence="7">
    <location>
        <begin position="64"/>
        <end position="83"/>
    </location>
</feature>
<name>A0ABS9BR09_9BACT</name>
<feature type="transmembrane region" description="Helical" evidence="7">
    <location>
        <begin position="161"/>
        <end position="183"/>
    </location>
</feature>
<evidence type="ECO:0000259" key="8">
    <source>
        <dbReference type="Pfam" id="PF00999"/>
    </source>
</evidence>
<dbReference type="Gene3D" id="3.40.50.720">
    <property type="entry name" value="NAD(P)-binding Rossmann-like Domain"/>
    <property type="match status" value="1"/>
</dbReference>
<dbReference type="PANTHER" id="PTHR42751">
    <property type="entry name" value="SODIUM/HYDROGEN EXCHANGER FAMILY/TRKA DOMAIN PROTEIN"/>
    <property type="match status" value="1"/>
</dbReference>
<evidence type="ECO:0000313" key="11">
    <source>
        <dbReference type="Proteomes" id="UP001201449"/>
    </source>
</evidence>
<keyword evidence="6 7" id="KW-0472">Membrane</keyword>
<feature type="domain" description="Cation/H+ exchanger transmembrane" evidence="8">
    <location>
        <begin position="26"/>
        <end position="371"/>
    </location>
</feature>
<feature type="transmembrane region" description="Helical" evidence="7">
    <location>
        <begin position="296"/>
        <end position="317"/>
    </location>
</feature>
<feature type="transmembrane region" description="Helical" evidence="7">
    <location>
        <begin position="95"/>
        <end position="122"/>
    </location>
</feature>
<evidence type="ECO:0000256" key="7">
    <source>
        <dbReference type="SAM" id="Phobius"/>
    </source>
</evidence>
<evidence type="ECO:0000313" key="10">
    <source>
        <dbReference type="EMBL" id="MCF1750505.1"/>
    </source>
</evidence>
<organism evidence="10 11">
    <name type="scientific">Mariniradius sediminis</name>
    <dbReference type="NCBI Taxonomy" id="2909237"/>
    <lineage>
        <taxon>Bacteria</taxon>
        <taxon>Pseudomonadati</taxon>
        <taxon>Bacteroidota</taxon>
        <taxon>Cytophagia</taxon>
        <taxon>Cytophagales</taxon>
        <taxon>Cyclobacteriaceae</taxon>
        <taxon>Mariniradius</taxon>
    </lineage>
</organism>
<dbReference type="Pfam" id="PF02254">
    <property type="entry name" value="TrkA_N"/>
    <property type="match status" value="1"/>
</dbReference>
<feature type="transmembrane region" description="Helical" evidence="7">
    <location>
        <begin position="273"/>
        <end position="290"/>
    </location>
</feature>
<evidence type="ECO:0000256" key="6">
    <source>
        <dbReference type="ARBA" id="ARBA00023136"/>
    </source>
</evidence>
<keyword evidence="11" id="KW-1185">Reference proteome</keyword>
<evidence type="ECO:0000256" key="5">
    <source>
        <dbReference type="ARBA" id="ARBA00022989"/>
    </source>
</evidence>
<keyword evidence="3" id="KW-0813">Transport</keyword>
<dbReference type="InterPro" id="IPR006153">
    <property type="entry name" value="Cation/H_exchanger_TM"/>
</dbReference>
<feature type="transmembrane region" description="Helical" evidence="7">
    <location>
        <begin position="355"/>
        <end position="381"/>
    </location>
</feature>
<reference evidence="10 11" key="1">
    <citation type="submission" date="2022-01" db="EMBL/GenBank/DDBJ databases">
        <title>Mariniradius saccharolyticus sp. nov., isolated from sediment of a river.</title>
        <authorList>
            <person name="Liu H."/>
        </authorList>
    </citation>
    <scope>NUCLEOTIDE SEQUENCE [LARGE SCALE GENOMIC DNA]</scope>
    <source>
        <strain evidence="10 11">RY-2</strain>
    </source>
</reference>
<dbReference type="SUPFAM" id="SSF51735">
    <property type="entry name" value="NAD(P)-binding Rossmann-fold domains"/>
    <property type="match status" value="1"/>
</dbReference>
<feature type="transmembrane region" description="Helical" evidence="7">
    <location>
        <begin position="189"/>
        <end position="207"/>
    </location>
</feature>
<dbReference type="InterPro" id="IPR036291">
    <property type="entry name" value="NAD(P)-bd_dom_sf"/>
</dbReference>
<evidence type="ECO:0000256" key="1">
    <source>
        <dbReference type="ARBA" id="ARBA00004141"/>
    </source>
</evidence>
<evidence type="ECO:0000256" key="4">
    <source>
        <dbReference type="ARBA" id="ARBA00022692"/>
    </source>
</evidence>
<comment type="caution">
    <text evidence="10">The sequence shown here is derived from an EMBL/GenBank/DDBJ whole genome shotgun (WGS) entry which is preliminary data.</text>
</comment>
<dbReference type="EMBL" id="JAKEVZ010000003">
    <property type="protein sequence ID" value="MCF1750505.1"/>
    <property type="molecule type" value="Genomic_DNA"/>
</dbReference>
<protein>
    <submittedName>
        <fullName evidence="10">Cation:proton antiporter</fullName>
    </submittedName>
</protein>
<evidence type="ECO:0000256" key="2">
    <source>
        <dbReference type="ARBA" id="ARBA00005551"/>
    </source>
</evidence>
<dbReference type="Gene3D" id="1.20.1530.20">
    <property type="match status" value="1"/>
</dbReference>
<feature type="domain" description="RCK N-terminal" evidence="9">
    <location>
        <begin position="410"/>
        <end position="524"/>
    </location>
</feature>
<feature type="transmembrane region" description="Helical" evidence="7">
    <location>
        <begin position="16"/>
        <end position="34"/>
    </location>
</feature>
<proteinExistence type="inferred from homology"/>
<dbReference type="RefSeq" id="WP_234860599.1">
    <property type="nucleotide sequence ID" value="NZ_JAKEVZ010000003.1"/>
</dbReference>
<evidence type="ECO:0000259" key="9">
    <source>
        <dbReference type="Pfam" id="PF02254"/>
    </source>
</evidence>
<dbReference type="InterPro" id="IPR038770">
    <property type="entry name" value="Na+/solute_symporter_sf"/>
</dbReference>
<feature type="transmembrane region" description="Helical" evidence="7">
    <location>
        <begin position="219"/>
        <end position="239"/>
    </location>
</feature>
<dbReference type="InterPro" id="IPR003148">
    <property type="entry name" value="RCK_N"/>
</dbReference>
<feature type="transmembrane region" description="Helical" evidence="7">
    <location>
        <begin position="324"/>
        <end position="349"/>
    </location>
</feature>
<sequence length="545" mass="60188">MSSFSFYTNAMGISDPLYVAAIWLSVAFACGFATKKIGLPPLVGFLVAGFLINFSGLQDGNLNSVIDAMADIGVMILLFTIGLKLKVKQLLRPEIWATASVHMVLTILAVSGIMVLLAYFGFSIFVGLSMQSSLMLGFALSFSSTVFVVKTLEAKGEFDSYHGKIAIGILIIQDIFAVLFIAFSDRVVPSLWVFAMPAFLWILKKVLDKLLQRMDHGELFSFFGFFATFIAGALSFKLVGLKPDLGALVIGMLLVNHPKAEDLYERMAEYKDFFLIAFFLNVGLVGLPSLSTFGAALILLPLALLKGILFLFVLLRFPLQPRTAFLGALSLSNFSEFGLIVGIVGLQIGLIPSEWIVVLALLMSFSFILAAPLATNAHVIFDRYKARILRLGKKTESVDCEPTNFGTAEILVLGLGSIGKPTFESLLTLHGKKVLGLDFDAERIDELQAQGHQVLWADGTDSELWEKVDFKRIKLIFLTISDFTANLTILTEMKRAKDRSFRVFALSRYQDHAERYRELGVDFVYQYRESLGRDFVSNALGSKGN</sequence>
<keyword evidence="4 7" id="KW-0812">Transmembrane</keyword>
<feature type="transmembrane region" description="Helical" evidence="7">
    <location>
        <begin position="41"/>
        <end position="58"/>
    </location>
</feature>
<accession>A0ABS9BR09</accession>
<gene>
    <name evidence="10" type="ORF">L0U89_05430</name>
</gene>
<dbReference type="Pfam" id="PF00999">
    <property type="entry name" value="Na_H_Exchanger"/>
    <property type="match status" value="1"/>
</dbReference>
<comment type="similarity">
    <text evidence="2">Belongs to the monovalent cation:proton antiporter 2 (CPA2) transporter (TC 2.A.37) family.</text>
</comment>